<evidence type="ECO:0000313" key="6">
    <source>
        <dbReference type="Proteomes" id="UP000355283"/>
    </source>
</evidence>
<feature type="compositionally biased region" description="Basic residues" evidence="3">
    <location>
        <begin position="201"/>
        <end position="224"/>
    </location>
</feature>
<organism evidence="5 6">
    <name type="scientific">Nannochloropsis salina CCMP1776</name>
    <dbReference type="NCBI Taxonomy" id="1027361"/>
    <lineage>
        <taxon>Eukaryota</taxon>
        <taxon>Sar</taxon>
        <taxon>Stramenopiles</taxon>
        <taxon>Ochrophyta</taxon>
        <taxon>Eustigmatophyceae</taxon>
        <taxon>Eustigmatales</taxon>
        <taxon>Monodopsidaceae</taxon>
        <taxon>Microchloropsis</taxon>
        <taxon>Microchloropsis salina</taxon>
    </lineage>
</organism>
<dbReference type="InterPro" id="IPR000504">
    <property type="entry name" value="RRM_dom"/>
</dbReference>
<keyword evidence="1 2" id="KW-0694">RNA-binding</keyword>
<name>A0A4D9D1V2_9STRA</name>
<evidence type="ECO:0000256" key="1">
    <source>
        <dbReference type="ARBA" id="ARBA00022884"/>
    </source>
</evidence>
<dbReference type="Pfam" id="PF00076">
    <property type="entry name" value="RRM_1"/>
    <property type="match status" value="1"/>
</dbReference>
<dbReference type="PANTHER" id="PTHR45880">
    <property type="entry name" value="RNA-BINDING MOTIF PROTEIN, X-LINKED 2"/>
    <property type="match status" value="1"/>
</dbReference>
<dbReference type="CDD" id="cd12411">
    <property type="entry name" value="RRM_ist3_like"/>
    <property type="match status" value="1"/>
</dbReference>
<reference evidence="5 6" key="1">
    <citation type="submission" date="2019-01" db="EMBL/GenBank/DDBJ databases">
        <title>Nuclear Genome Assembly of the Microalgal Biofuel strain Nannochloropsis salina CCMP1776.</title>
        <authorList>
            <person name="Hovde B."/>
        </authorList>
    </citation>
    <scope>NUCLEOTIDE SEQUENCE [LARGE SCALE GENOMIC DNA]</scope>
    <source>
        <strain evidence="5 6">CCMP1776</strain>
    </source>
</reference>
<dbReference type="Gene3D" id="3.30.70.330">
    <property type="match status" value="1"/>
</dbReference>
<feature type="region of interest" description="Disordered" evidence="3">
    <location>
        <begin position="126"/>
        <end position="149"/>
    </location>
</feature>
<evidence type="ECO:0000313" key="5">
    <source>
        <dbReference type="EMBL" id="TFJ83983.1"/>
    </source>
</evidence>
<dbReference type="InterPro" id="IPR012677">
    <property type="entry name" value="Nucleotide-bd_a/b_plait_sf"/>
</dbReference>
<feature type="compositionally biased region" description="Acidic residues" evidence="3">
    <location>
        <begin position="174"/>
        <end position="194"/>
    </location>
</feature>
<evidence type="ECO:0000259" key="4">
    <source>
        <dbReference type="PROSITE" id="PS50102"/>
    </source>
</evidence>
<dbReference type="InterPro" id="IPR035979">
    <property type="entry name" value="RBD_domain_sf"/>
</dbReference>
<feature type="compositionally biased region" description="Basic and acidic residues" evidence="3">
    <location>
        <begin position="225"/>
        <end position="248"/>
    </location>
</feature>
<feature type="region of interest" description="Disordered" evidence="3">
    <location>
        <begin position="170"/>
        <end position="400"/>
    </location>
</feature>
<dbReference type="InterPro" id="IPR045844">
    <property type="entry name" value="RRM_Ist3-like"/>
</dbReference>
<keyword evidence="6" id="KW-1185">Reference proteome</keyword>
<dbReference type="SMART" id="SM00360">
    <property type="entry name" value="RRM"/>
    <property type="match status" value="1"/>
</dbReference>
<proteinExistence type="predicted"/>
<accession>A0A4D9D1V2</accession>
<dbReference type="PROSITE" id="PS50102">
    <property type="entry name" value="RRM"/>
    <property type="match status" value="1"/>
</dbReference>
<dbReference type="GO" id="GO:0071011">
    <property type="term" value="C:precatalytic spliceosome"/>
    <property type="evidence" value="ECO:0007669"/>
    <property type="project" value="TreeGrafter"/>
</dbReference>
<feature type="compositionally biased region" description="Gly residues" evidence="3">
    <location>
        <begin position="348"/>
        <end position="369"/>
    </location>
</feature>
<dbReference type="OrthoDB" id="2573941at2759"/>
<gene>
    <name evidence="5" type="ORF">NSK_005078</name>
</gene>
<dbReference type="GO" id="GO:0000398">
    <property type="term" value="P:mRNA splicing, via spliceosome"/>
    <property type="evidence" value="ECO:0007669"/>
    <property type="project" value="InterPro"/>
</dbReference>
<dbReference type="GO" id="GO:0005686">
    <property type="term" value="C:U2 snRNP"/>
    <property type="evidence" value="ECO:0007669"/>
    <property type="project" value="TreeGrafter"/>
</dbReference>
<feature type="compositionally biased region" description="Gly residues" evidence="3">
    <location>
        <begin position="378"/>
        <end position="400"/>
    </location>
</feature>
<evidence type="ECO:0000256" key="2">
    <source>
        <dbReference type="PROSITE-ProRule" id="PRU00176"/>
    </source>
</evidence>
<sequence length="400" mass="44553">MNVVREIQRLNEKELQRGTAGMEGSWHGQYKDSAWVFVGSLPLQLSEGDVLCVMSQWGEIEDLHLVRDKGTGKSKGFAFLKYEDQRSTILAVDNMNGIKLLERTLRVDHKEKYALPKEVLEKAEEKEKARLEAGEDGGGGGPRWKPGHAYEGKELVEGHDLSKGVDLFAPVQEGEVDAEEDGLVSSGNEEEDAGLDDRERKLRRREKKRRKKEEKREKKEKKRRKGEEKETKGWDEARGDTEEGSDGRQKRRQRSSSSEREGFLSKRQHEGNVRERERGREEPDGPWRGDGDRWMRGREGEGAGEGEGEDAFEGKRVSQAPRMALPAGDGFPSWRGRYDPAIQELQGRGRGAGGRGGRGGRGFDTGGAGARSMFGQGLRRGGGGSSWGAMAGIGGVHRRR</sequence>
<dbReference type="SUPFAM" id="SSF54928">
    <property type="entry name" value="RNA-binding domain, RBD"/>
    <property type="match status" value="1"/>
</dbReference>
<feature type="domain" description="RRM" evidence="4">
    <location>
        <begin position="34"/>
        <end position="112"/>
    </location>
</feature>
<dbReference type="Proteomes" id="UP000355283">
    <property type="component" value="Unassembled WGS sequence"/>
</dbReference>
<feature type="compositionally biased region" description="Basic and acidic residues" evidence="3">
    <location>
        <begin position="257"/>
        <end position="301"/>
    </location>
</feature>
<feature type="compositionally biased region" description="Acidic residues" evidence="3">
    <location>
        <begin position="302"/>
        <end position="311"/>
    </location>
</feature>
<comment type="caution">
    <text evidence="5">The sequence shown here is derived from an EMBL/GenBank/DDBJ whole genome shotgun (WGS) entry which is preliminary data.</text>
</comment>
<dbReference type="GO" id="GO:0003723">
    <property type="term" value="F:RNA binding"/>
    <property type="evidence" value="ECO:0007669"/>
    <property type="project" value="UniProtKB-UniRule"/>
</dbReference>
<dbReference type="InterPro" id="IPR051847">
    <property type="entry name" value="RNA_proc/Spliceosome_comp"/>
</dbReference>
<dbReference type="AlphaFoldDB" id="A0A4D9D1V2"/>
<evidence type="ECO:0000256" key="3">
    <source>
        <dbReference type="SAM" id="MobiDB-lite"/>
    </source>
</evidence>
<dbReference type="PANTHER" id="PTHR45880:SF1">
    <property type="entry name" value="RNA-BINDING MOTIF PROTEIN, X-LINKED 2"/>
    <property type="match status" value="1"/>
</dbReference>
<dbReference type="EMBL" id="SDOX01000021">
    <property type="protein sequence ID" value="TFJ83983.1"/>
    <property type="molecule type" value="Genomic_DNA"/>
</dbReference>
<protein>
    <recommendedName>
        <fullName evidence="4">RRM domain-containing protein</fullName>
    </recommendedName>
</protein>
<dbReference type="GO" id="GO:0071013">
    <property type="term" value="C:catalytic step 2 spliceosome"/>
    <property type="evidence" value="ECO:0007669"/>
    <property type="project" value="TreeGrafter"/>
</dbReference>